<dbReference type="Proteomes" id="UP000001064">
    <property type="component" value="Unassembled WGS sequence"/>
</dbReference>
<reference evidence="2" key="1">
    <citation type="journal article" date="2011" name="Genome Biol.">
        <title>Comparative genomics of the social amoebae Dictyostelium discoideum and Dictyostelium purpureum.</title>
        <authorList>
            <consortium name="US DOE Joint Genome Institute (JGI-PGF)"/>
            <person name="Sucgang R."/>
            <person name="Kuo A."/>
            <person name="Tian X."/>
            <person name="Salerno W."/>
            <person name="Parikh A."/>
            <person name="Feasley C.L."/>
            <person name="Dalin E."/>
            <person name="Tu H."/>
            <person name="Huang E."/>
            <person name="Barry K."/>
            <person name="Lindquist E."/>
            <person name="Shapiro H."/>
            <person name="Bruce D."/>
            <person name="Schmutz J."/>
            <person name="Salamov A."/>
            <person name="Fey P."/>
            <person name="Gaudet P."/>
            <person name="Anjard C."/>
            <person name="Babu M.M."/>
            <person name="Basu S."/>
            <person name="Bushmanova Y."/>
            <person name="van der Wel H."/>
            <person name="Katoh-Kurasawa M."/>
            <person name="Dinh C."/>
            <person name="Coutinho P.M."/>
            <person name="Saito T."/>
            <person name="Elias M."/>
            <person name="Schaap P."/>
            <person name="Kay R.R."/>
            <person name="Henrissat B."/>
            <person name="Eichinger L."/>
            <person name="Rivero F."/>
            <person name="Putnam N.H."/>
            <person name="West C.M."/>
            <person name="Loomis W.F."/>
            <person name="Chisholm R.L."/>
            <person name="Shaulsky G."/>
            <person name="Strassmann J.E."/>
            <person name="Queller D.C."/>
            <person name="Kuspa A."/>
            <person name="Grigoriev I.V."/>
        </authorList>
    </citation>
    <scope>NUCLEOTIDE SEQUENCE [LARGE SCALE GENOMIC DNA]</scope>
    <source>
        <strain evidence="2">QSDP1</strain>
    </source>
</reference>
<accession>F0ZK49</accession>
<dbReference type="EMBL" id="GL871051">
    <property type="protein sequence ID" value="EGC35690.1"/>
    <property type="molecule type" value="Genomic_DNA"/>
</dbReference>
<proteinExistence type="predicted"/>
<sequence length="162" mass="19202">MSKYKCYHDEFSIGKLKKYGYTVYFEQLVEEDGFPEMENGYCTEACKEKMKEIYTSVMEEYLKNSKRYFEDARIFKYGENKHYVHKDDYESFFKKKEIFLNPIDRKIFLNPINRSDKLVLVCFKVGILNGKPVRLCDLPEGVKCDYDADNLPGGPIKEEEDD</sequence>
<name>F0ZK49_DICPU</name>
<dbReference type="AlphaFoldDB" id="F0ZK49"/>
<gene>
    <name evidence="1" type="ORF">DICPUDRAFT_87754</name>
</gene>
<dbReference type="KEGG" id="dpp:DICPUDRAFT_87754"/>
<dbReference type="VEuPathDB" id="AmoebaDB:DICPUDRAFT_87754"/>
<keyword evidence="2" id="KW-1185">Reference proteome</keyword>
<dbReference type="OrthoDB" id="21853at2759"/>
<dbReference type="FunCoup" id="F0ZK49">
    <property type="interactions" value="722"/>
</dbReference>
<dbReference type="InParanoid" id="F0ZK49"/>
<organism evidence="1 2">
    <name type="scientific">Dictyostelium purpureum</name>
    <name type="common">Slime mold</name>
    <dbReference type="NCBI Taxonomy" id="5786"/>
    <lineage>
        <taxon>Eukaryota</taxon>
        <taxon>Amoebozoa</taxon>
        <taxon>Evosea</taxon>
        <taxon>Eumycetozoa</taxon>
        <taxon>Dictyostelia</taxon>
        <taxon>Dictyosteliales</taxon>
        <taxon>Dictyosteliaceae</taxon>
        <taxon>Dictyostelium</taxon>
    </lineage>
</organism>
<evidence type="ECO:0000313" key="2">
    <source>
        <dbReference type="Proteomes" id="UP000001064"/>
    </source>
</evidence>
<evidence type="ECO:0000313" key="1">
    <source>
        <dbReference type="EMBL" id="EGC35690.1"/>
    </source>
</evidence>
<dbReference type="OMA" id="EIYKIVM"/>
<protein>
    <submittedName>
        <fullName evidence="1">Uncharacterized protein</fullName>
    </submittedName>
</protein>
<dbReference type="eggNOG" id="ENOG502RHU0">
    <property type="taxonomic scope" value="Eukaryota"/>
</dbReference>
<dbReference type="RefSeq" id="XP_003287790.1">
    <property type="nucleotide sequence ID" value="XM_003287742.1"/>
</dbReference>
<dbReference type="GeneID" id="10500979"/>